<dbReference type="OrthoDB" id="2015206at2759"/>
<keyword evidence="6" id="KW-1185">Reference proteome</keyword>
<dbReference type="AlphaFoldDB" id="A0A314Z4Y9"/>
<dbReference type="InterPro" id="IPR001245">
    <property type="entry name" value="Ser-Thr/Tyr_kinase_cat_dom"/>
</dbReference>
<accession>A0A314Z4Y9</accession>
<proteinExistence type="predicted"/>
<keyword evidence="1" id="KW-0723">Serine/threonine-protein kinase</keyword>
<dbReference type="Gene3D" id="3.30.200.20">
    <property type="entry name" value="Phosphorylase Kinase, domain 1"/>
    <property type="match status" value="1"/>
</dbReference>
<evidence type="ECO:0000256" key="1">
    <source>
        <dbReference type="ARBA" id="ARBA00022527"/>
    </source>
</evidence>
<dbReference type="PANTHER" id="PTHR47989:SF62">
    <property type="entry name" value="OS05G0423500 PROTEIN"/>
    <property type="match status" value="1"/>
</dbReference>
<dbReference type="PROSITE" id="PS50011">
    <property type="entry name" value="PROTEIN_KINASE_DOM"/>
    <property type="match status" value="1"/>
</dbReference>
<dbReference type="SUPFAM" id="SSF56112">
    <property type="entry name" value="Protein kinase-like (PK-like)"/>
    <property type="match status" value="1"/>
</dbReference>
<dbReference type="Gene3D" id="1.10.510.10">
    <property type="entry name" value="Transferase(Phosphotransferase) domain 1"/>
    <property type="match status" value="1"/>
</dbReference>
<evidence type="ECO:0000313" key="6">
    <source>
        <dbReference type="Proteomes" id="UP000250321"/>
    </source>
</evidence>
<dbReference type="PANTHER" id="PTHR47989">
    <property type="entry name" value="OS01G0750732 PROTEIN"/>
    <property type="match status" value="1"/>
</dbReference>
<comment type="caution">
    <text evidence="5">The sequence shown here is derived from an EMBL/GenBank/DDBJ whole genome shotgun (WGS) entry which is preliminary data.</text>
</comment>
<keyword evidence="2" id="KW-0547">Nucleotide-binding</keyword>
<dbReference type="Pfam" id="PF07714">
    <property type="entry name" value="PK_Tyr_Ser-Thr"/>
    <property type="match status" value="2"/>
</dbReference>
<evidence type="ECO:0000256" key="2">
    <source>
        <dbReference type="ARBA" id="ARBA00022741"/>
    </source>
</evidence>
<sequence>MVAIKRAKRDSMQGGPEFTAEVELLSRVHHKNLVSLVGFCLEQGEQILVYEYVPNGDLLDSLSGKSGIRLDWLRRLKIILGAARVADFGLSKSMADSGTDHVTTQVKGTMGYLDPEYYMTQQLTEKSDVYSFGVVMLELITARRPIEQGSNSESGADGNG</sequence>
<organism evidence="5 6">
    <name type="scientific">Prunus yedoensis var. nudiflora</name>
    <dbReference type="NCBI Taxonomy" id="2094558"/>
    <lineage>
        <taxon>Eukaryota</taxon>
        <taxon>Viridiplantae</taxon>
        <taxon>Streptophyta</taxon>
        <taxon>Embryophyta</taxon>
        <taxon>Tracheophyta</taxon>
        <taxon>Spermatophyta</taxon>
        <taxon>Magnoliopsida</taxon>
        <taxon>eudicotyledons</taxon>
        <taxon>Gunneridae</taxon>
        <taxon>Pentapetalae</taxon>
        <taxon>rosids</taxon>
        <taxon>fabids</taxon>
        <taxon>Rosales</taxon>
        <taxon>Rosaceae</taxon>
        <taxon>Amygdaloideae</taxon>
        <taxon>Amygdaleae</taxon>
        <taxon>Prunus</taxon>
    </lineage>
</organism>
<dbReference type="Proteomes" id="UP000250321">
    <property type="component" value="Unassembled WGS sequence"/>
</dbReference>
<dbReference type="InterPro" id="IPR011009">
    <property type="entry name" value="Kinase-like_dom_sf"/>
</dbReference>
<keyword evidence="3" id="KW-0067">ATP-binding</keyword>
<evidence type="ECO:0000313" key="5">
    <source>
        <dbReference type="EMBL" id="PQQ12258.1"/>
    </source>
</evidence>
<keyword evidence="5" id="KW-0675">Receptor</keyword>
<dbReference type="InterPro" id="IPR000719">
    <property type="entry name" value="Prot_kinase_dom"/>
</dbReference>
<evidence type="ECO:0000256" key="3">
    <source>
        <dbReference type="ARBA" id="ARBA00022840"/>
    </source>
</evidence>
<name>A0A314Z4Y9_PRUYE</name>
<dbReference type="EMBL" id="PJQY01000364">
    <property type="protein sequence ID" value="PQQ12258.1"/>
    <property type="molecule type" value="Genomic_DNA"/>
</dbReference>
<protein>
    <submittedName>
        <fullName evidence="5">Putative leucine-rich repeat receptor-like protein kinase</fullName>
    </submittedName>
</protein>
<reference evidence="5 6" key="1">
    <citation type="submission" date="2018-02" db="EMBL/GenBank/DDBJ databases">
        <title>Draft genome of wild Prunus yedoensis var. nudiflora.</title>
        <authorList>
            <person name="Baek S."/>
            <person name="Kim J.-H."/>
            <person name="Choi K."/>
            <person name="Kim G.-B."/>
            <person name="Cho A."/>
            <person name="Jang H."/>
            <person name="Shin C.-H."/>
            <person name="Yu H.-J."/>
            <person name="Mun J.-H."/>
        </authorList>
    </citation>
    <scope>NUCLEOTIDE SEQUENCE [LARGE SCALE GENOMIC DNA]</scope>
    <source>
        <strain evidence="6">cv. Jeju island</strain>
        <tissue evidence="5">Leaf</tissue>
    </source>
</reference>
<dbReference type="STRING" id="2094558.A0A314Z4Y9"/>
<feature type="domain" description="Protein kinase" evidence="4">
    <location>
        <begin position="1"/>
        <end position="160"/>
    </location>
</feature>
<gene>
    <name evidence="5" type="ORF">Pyn_20281</name>
</gene>
<dbReference type="GO" id="GO:0004674">
    <property type="term" value="F:protein serine/threonine kinase activity"/>
    <property type="evidence" value="ECO:0007669"/>
    <property type="project" value="UniProtKB-KW"/>
</dbReference>
<evidence type="ECO:0000259" key="4">
    <source>
        <dbReference type="PROSITE" id="PS50011"/>
    </source>
</evidence>
<keyword evidence="5" id="KW-0808">Transferase</keyword>
<keyword evidence="5" id="KW-0418">Kinase</keyword>
<dbReference type="GO" id="GO:0005524">
    <property type="term" value="F:ATP binding"/>
    <property type="evidence" value="ECO:0007669"/>
    <property type="project" value="UniProtKB-KW"/>
</dbReference>